<organism evidence="1 2">
    <name type="scientific">Pontibacter chinhatensis</name>
    <dbReference type="NCBI Taxonomy" id="1436961"/>
    <lineage>
        <taxon>Bacteria</taxon>
        <taxon>Pseudomonadati</taxon>
        <taxon>Bacteroidota</taxon>
        <taxon>Cytophagia</taxon>
        <taxon>Cytophagales</taxon>
        <taxon>Hymenobacteraceae</taxon>
        <taxon>Pontibacter</taxon>
    </lineage>
</organism>
<sequence length="269" mass="31518">MNRTTAANHIYRLSSEKHLFDIVDLSQFNIYDYHRRVFHIRSFETEFMQKVLFQTITDASQNREYIVIYHLADCETACLTIFDGEDRTLKEIEVHIYGTALIRAIESLYGVTITSKFQRLQPINSRSFVAKWGHMAKKWPALNFYHNYIAFDSDNCKLHAETAEAYEKGIAHLKFLDGISQEYAWQDEEGVPNNGKAYKHLYFEEDTVISLILDRMDGGRLDRDFMFFLSYDEALVNNKHSLTAENRALLQRLMPACRKHRLRGILEVV</sequence>
<evidence type="ECO:0000313" key="1">
    <source>
        <dbReference type="EMBL" id="SFH40892.1"/>
    </source>
</evidence>
<reference evidence="2" key="1">
    <citation type="submission" date="2016-10" db="EMBL/GenBank/DDBJ databases">
        <authorList>
            <person name="Varghese N."/>
            <person name="Submissions S."/>
        </authorList>
    </citation>
    <scope>NUCLEOTIDE SEQUENCE [LARGE SCALE GENOMIC DNA]</scope>
    <source>
        <strain evidence="2">LP51</strain>
    </source>
</reference>
<dbReference type="AlphaFoldDB" id="A0A1I2ZSN5"/>
<keyword evidence="2" id="KW-1185">Reference proteome</keyword>
<evidence type="ECO:0000313" key="2">
    <source>
        <dbReference type="Proteomes" id="UP000198724"/>
    </source>
</evidence>
<gene>
    <name evidence="1" type="ORF">SAMN05421739_11828</name>
</gene>
<dbReference type="Proteomes" id="UP000198724">
    <property type="component" value="Unassembled WGS sequence"/>
</dbReference>
<name>A0A1I2ZSN5_9BACT</name>
<proteinExistence type="predicted"/>
<accession>A0A1I2ZSN5</accession>
<protein>
    <submittedName>
        <fullName evidence="1">Uncharacterized protein</fullName>
    </submittedName>
</protein>
<dbReference type="EMBL" id="FOOT01000018">
    <property type="protein sequence ID" value="SFH40892.1"/>
    <property type="molecule type" value="Genomic_DNA"/>
</dbReference>
<dbReference type="RefSeq" id="WP_092105826.1">
    <property type="nucleotide sequence ID" value="NZ_FOOT01000018.1"/>
</dbReference>